<feature type="region of interest" description="Disordered" evidence="1">
    <location>
        <begin position="1"/>
        <end position="74"/>
    </location>
</feature>
<reference evidence="2 3" key="1">
    <citation type="submission" date="2022-04" db="EMBL/GenBank/DDBJ databases">
        <title>Hymenobacter sp. isolated from the air.</title>
        <authorList>
            <person name="Won M."/>
            <person name="Lee C.-M."/>
            <person name="Woen H.-Y."/>
            <person name="Kwon S.-W."/>
        </authorList>
    </citation>
    <scope>NUCLEOTIDE SEQUENCE [LARGE SCALE GENOMIC DNA]</scope>
    <source>
        <strain evidence="3">5516 S-25</strain>
    </source>
</reference>
<sequence length="178" mass="18868">MSTQKSNQPGAPAHKHVTFTPASETSQDAANSAEGTDNSASSAYNEPSNAGSSQGKASTSGQSGQSGQQQSWLDQQQWLKNIDVNQIKDFGTKALDQVNKLTPRQKVMGGALLVGGLSWLALRSKSSSAKGETYRSYRGSSDKSSKSNASSSKWDSANDSVYRGATRSYGEDDYASDL</sequence>
<dbReference type="RefSeq" id="WP_247975601.1">
    <property type="nucleotide sequence ID" value="NZ_CP095848.1"/>
</dbReference>
<feature type="compositionally biased region" description="Low complexity" evidence="1">
    <location>
        <begin position="51"/>
        <end position="74"/>
    </location>
</feature>
<dbReference type="Proteomes" id="UP000829647">
    <property type="component" value="Chromosome"/>
</dbReference>
<gene>
    <name evidence="2" type="ORF">MWH26_00395</name>
</gene>
<evidence type="ECO:0000256" key="1">
    <source>
        <dbReference type="SAM" id="MobiDB-lite"/>
    </source>
</evidence>
<name>A0ABY4J993_9BACT</name>
<protein>
    <submittedName>
        <fullName evidence="2">Uncharacterized protein</fullName>
    </submittedName>
</protein>
<feature type="compositionally biased region" description="Low complexity" evidence="1">
    <location>
        <begin position="146"/>
        <end position="157"/>
    </location>
</feature>
<proteinExistence type="predicted"/>
<keyword evidence="3" id="KW-1185">Reference proteome</keyword>
<accession>A0ABY4J993</accession>
<dbReference type="EMBL" id="CP095848">
    <property type="protein sequence ID" value="UPL49390.1"/>
    <property type="molecule type" value="Genomic_DNA"/>
</dbReference>
<organism evidence="2 3">
    <name type="scientific">Hymenobacter sublimis</name>
    <dbReference type="NCBI Taxonomy" id="2933777"/>
    <lineage>
        <taxon>Bacteria</taxon>
        <taxon>Pseudomonadati</taxon>
        <taxon>Bacteroidota</taxon>
        <taxon>Cytophagia</taxon>
        <taxon>Cytophagales</taxon>
        <taxon>Hymenobacteraceae</taxon>
        <taxon>Hymenobacter</taxon>
    </lineage>
</organism>
<feature type="region of interest" description="Disordered" evidence="1">
    <location>
        <begin position="125"/>
        <end position="157"/>
    </location>
</feature>
<evidence type="ECO:0000313" key="2">
    <source>
        <dbReference type="EMBL" id="UPL49390.1"/>
    </source>
</evidence>
<feature type="compositionally biased region" description="Polar residues" evidence="1">
    <location>
        <begin position="20"/>
        <end position="50"/>
    </location>
</feature>
<feature type="compositionally biased region" description="Basic and acidic residues" evidence="1">
    <location>
        <begin position="132"/>
        <end position="145"/>
    </location>
</feature>
<evidence type="ECO:0000313" key="3">
    <source>
        <dbReference type="Proteomes" id="UP000829647"/>
    </source>
</evidence>